<gene>
    <name evidence="1" type="ORF">SAMEA4873563_04464</name>
</gene>
<name>A0A486VX52_KLEPN</name>
<accession>A0A486VX52</accession>
<sequence length="40" mass="4684">MENCTTVFSMLSSVCKYPLKMRMDSQRNWALVYVICTCVM</sequence>
<dbReference type="EMBL" id="CAAHDH010000007">
    <property type="protein sequence ID" value="VGM55679.1"/>
    <property type="molecule type" value="Genomic_DNA"/>
</dbReference>
<organism evidence="1">
    <name type="scientific">Klebsiella pneumoniae</name>
    <dbReference type="NCBI Taxonomy" id="573"/>
    <lineage>
        <taxon>Bacteria</taxon>
        <taxon>Pseudomonadati</taxon>
        <taxon>Pseudomonadota</taxon>
        <taxon>Gammaproteobacteria</taxon>
        <taxon>Enterobacterales</taxon>
        <taxon>Enterobacteriaceae</taxon>
        <taxon>Klebsiella/Raoultella group</taxon>
        <taxon>Klebsiella</taxon>
        <taxon>Klebsiella pneumoniae complex</taxon>
    </lineage>
</organism>
<reference evidence="1" key="1">
    <citation type="submission" date="2019-03" db="EMBL/GenBank/DDBJ databases">
        <authorList>
            <consortium name="Pathogen Informatics"/>
        </authorList>
    </citation>
    <scope>NUCLEOTIDE SEQUENCE</scope>
    <source>
        <strain evidence="1">5012STDY7626362</strain>
    </source>
</reference>
<evidence type="ECO:0000313" key="1">
    <source>
        <dbReference type="EMBL" id="VGM55679.1"/>
    </source>
</evidence>
<protein>
    <submittedName>
        <fullName evidence="1">Uncharacterized protein</fullName>
    </submittedName>
</protein>
<proteinExistence type="predicted"/>
<dbReference type="AlphaFoldDB" id="A0A486VX52"/>